<dbReference type="SUPFAM" id="SSF81321">
    <property type="entry name" value="Family A G protein-coupled receptor-like"/>
    <property type="match status" value="1"/>
</dbReference>
<feature type="transmembrane region" description="Helical" evidence="10">
    <location>
        <begin position="38"/>
        <end position="59"/>
    </location>
</feature>
<reference evidence="12 13" key="1">
    <citation type="submission" date="2022-05" db="EMBL/GenBank/DDBJ databases">
        <authorList>
            <consortium name="Genoscope - CEA"/>
            <person name="William W."/>
        </authorList>
    </citation>
    <scope>NUCLEOTIDE SEQUENCE [LARGE SCALE GENOMIC DNA]</scope>
</reference>
<feature type="transmembrane region" description="Helical" evidence="10">
    <location>
        <begin position="154"/>
        <end position="174"/>
    </location>
</feature>
<evidence type="ECO:0000256" key="8">
    <source>
        <dbReference type="ARBA" id="ARBA00023180"/>
    </source>
</evidence>
<proteinExistence type="predicted"/>
<evidence type="ECO:0000256" key="9">
    <source>
        <dbReference type="ARBA" id="ARBA00023224"/>
    </source>
</evidence>
<keyword evidence="3 10" id="KW-0812">Transmembrane</keyword>
<feature type="transmembrane region" description="Helical" evidence="10">
    <location>
        <begin position="110"/>
        <end position="133"/>
    </location>
</feature>
<keyword evidence="2" id="KW-1003">Cell membrane</keyword>
<keyword evidence="13" id="KW-1185">Reference proteome</keyword>
<evidence type="ECO:0000256" key="2">
    <source>
        <dbReference type="ARBA" id="ARBA00022475"/>
    </source>
</evidence>
<evidence type="ECO:0000313" key="13">
    <source>
        <dbReference type="Proteomes" id="UP001159427"/>
    </source>
</evidence>
<evidence type="ECO:0000256" key="10">
    <source>
        <dbReference type="SAM" id="Phobius"/>
    </source>
</evidence>
<evidence type="ECO:0000313" key="12">
    <source>
        <dbReference type="EMBL" id="CAH3016557.1"/>
    </source>
</evidence>
<dbReference type="EMBL" id="CALNXI010000043">
    <property type="protein sequence ID" value="CAH3016557.1"/>
    <property type="molecule type" value="Genomic_DNA"/>
</dbReference>
<gene>
    <name evidence="12" type="ORF">PEVE_00030386</name>
</gene>
<comment type="caution">
    <text evidence="12">The sequence shown here is derived from an EMBL/GenBank/DDBJ whole genome shotgun (WGS) entry which is preliminary data.</text>
</comment>
<feature type="transmembrane region" description="Helical" evidence="10">
    <location>
        <begin position="273"/>
        <end position="298"/>
    </location>
</feature>
<comment type="subcellular location">
    <subcellularLocation>
        <location evidence="1">Cell membrane</location>
        <topology evidence="1">Multi-pass membrane protein</topology>
    </subcellularLocation>
</comment>
<dbReference type="PROSITE" id="PS50262">
    <property type="entry name" value="G_PROTEIN_RECEP_F1_2"/>
    <property type="match status" value="1"/>
</dbReference>
<evidence type="ECO:0000259" key="11">
    <source>
        <dbReference type="PROSITE" id="PS50262"/>
    </source>
</evidence>
<feature type="domain" description="G-protein coupled receptors family 1 profile" evidence="11">
    <location>
        <begin position="50"/>
        <end position="296"/>
    </location>
</feature>
<dbReference type="Pfam" id="PF00001">
    <property type="entry name" value="7tm_1"/>
    <property type="match status" value="1"/>
</dbReference>
<dbReference type="PANTHER" id="PTHR24246:SF27">
    <property type="entry name" value="ADENOSINE RECEPTOR, ISOFORM A"/>
    <property type="match status" value="1"/>
</dbReference>
<protein>
    <recommendedName>
        <fullName evidence="11">G-protein coupled receptors family 1 profile domain-containing protein</fullName>
    </recommendedName>
</protein>
<evidence type="ECO:0000256" key="1">
    <source>
        <dbReference type="ARBA" id="ARBA00004651"/>
    </source>
</evidence>
<dbReference type="PANTHER" id="PTHR24246">
    <property type="entry name" value="OLFACTORY RECEPTOR AND ADENOSINE RECEPTOR"/>
    <property type="match status" value="1"/>
</dbReference>
<evidence type="ECO:0000256" key="7">
    <source>
        <dbReference type="ARBA" id="ARBA00023170"/>
    </source>
</evidence>
<name>A0ABN8LHF6_9CNID</name>
<dbReference type="PRINTS" id="PR00237">
    <property type="entry name" value="GPCRRHODOPSN"/>
</dbReference>
<keyword evidence="9" id="KW-0807">Transducer</keyword>
<keyword evidence="5" id="KW-0297">G-protein coupled receptor</keyword>
<dbReference type="Gene3D" id="1.20.1070.10">
    <property type="entry name" value="Rhodopsin 7-helix transmembrane proteins"/>
    <property type="match status" value="1"/>
</dbReference>
<keyword evidence="8" id="KW-0325">Glycoprotein</keyword>
<evidence type="ECO:0000256" key="3">
    <source>
        <dbReference type="ARBA" id="ARBA00022692"/>
    </source>
</evidence>
<evidence type="ECO:0000256" key="4">
    <source>
        <dbReference type="ARBA" id="ARBA00022989"/>
    </source>
</evidence>
<evidence type="ECO:0000256" key="6">
    <source>
        <dbReference type="ARBA" id="ARBA00023136"/>
    </source>
</evidence>
<keyword evidence="4 10" id="KW-1133">Transmembrane helix</keyword>
<accession>A0ABN8LHF6</accession>
<dbReference type="SMART" id="SM01381">
    <property type="entry name" value="7TM_GPCR_Srsx"/>
    <property type="match status" value="1"/>
</dbReference>
<dbReference type="InterPro" id="IPR017452">
    <property type="entry name" value="GPCR_Rhodpsn_7TM"/>
</dbReference>
<feature type="transmembrane region" description="Helical" evidence="10">
    <location>
        <begin position="186"/>
        <end position="208"/>
    </location>
</feature>
<keyword evidence="7" id="KW-0675">Receptor</keyword>
<evidence type="ECO:0000256" key="5">
    <source>
        <dbReference type="ARBA" id="ARBA00023040"/>
    </source>
</evidence>
<feature type="transmembrane region" description="Helical" evidence="10">
    <location>
        <begin position="71"/>
        <end position="98"/>
    </location>
</feature>
<dbReference type="InterPro" id="IPR000276">
    <property type="entry name" value="GPCR_Rhodpsn"/>
</dbReference>
<dbReference type="Proteomes" id="UP001159427">
    <property type="component" value="Unassembled WGS sequence"/>
</dbReference>
<sequence length="335" mass="38304">MAAVVGHYNFWNITSEKALQDAWLHLENVKPLSATSSVLSIVMAPIIVLGNLLVLLAVWKDPLKKLRSSPSNFILVSMALADLSVGLVVCPITAYWGWVIFEKGTSPFDLSVIFAINVFSVNVSFGHMFLLTVDRLFAVVKPLQYRVIITNKRAVIASCVCWIYFLAFGCSFLMLRDYFAIMGAVYNVQLLSILVSMLIMYTVITIRLRRYSKTRMNKPIHSPNSLLVILQREKRLFKAITIVICAFLICYMPWFIVQLLIYLCKPCHPHLALLMIFFGFSGSLTYANSGLNPILYSWRLPRYRETFKYFWKKRGLKVKAQTNKNSSEEVKNTKL</sequence>
<organism evidence="12 13">
    <name type="scientific">Porites evermanni</name>
    <dbReference type="NCBI Taxonomy" id="104178"/>
    <lineage>
        <taxon>Eukaryota</taxon>
        <taxon>Metazoa</taxon>
        <taxon>Cnidaria</taxon>
        <taxon>Anthozoa</taxon>
        <taxon>Hexacorallia</taxon>
        <taxon>Scleractinia</taxon>
        <taxon>Fungiina</taxon>
        <taxon>Poritidae</taxon>
        <taxon>Porites</taxon>
    </lineage>
</organism>
<feature type="transmembrane region" description="Helical" evidence="10">
    <location>
        <begin position="239"/>
        <end position="261"/>
    </location>
</feature>
<keyword evidence="6 10" id="KW-0472">Membrane</keyword>